<accession>A0AAQ2C553</accession>
<reference evidence="1 2" key="1">
    <citation type="submission" date="2019-03" db="EMBL/GenBank/DDBJ databases">
        <title>Genomics of glacier-inhabiting Cryobacterium strains.</title>
        <authorList>
            <person name="Liu Q."/>
            <person name="Xin Y.-H."/>
        </authorList>
    </citation>
    <scope>NUCLEOTIDE SEQUENCE [LARGE SCALE GENOMIC DNA]</scope>
    <source>
        <strain evidence="2">TMT1-22</strain>
    </source>
</reference>
<evidence type="ECO:0000313" key="2">
    <source>
        <dbReference type="Proteomes" id="UP000297403"/>
    </source>
</evidence>
<keyword evidence="2" id="KW-1185">Reference proteome</keyword>
<sequence length="127" mass="13154">MSRHYRNISVVQASQGATAKTEFQQRLAAYASCDSVQEIRVYAGRRAGSGTVVAQLPNVVDSPQSFSVSQLSDTEPRADKVWVGGSKGGIDVIYTQDVSGDSAPTLDAAAAAAEGAAVVNAVLAKIP</sequence>
<comment type="caution">
    <text evidence="1">The sequence shown here is derived from an EMBL/GenBank/DDBJ whole genome shotgun (WGS) entry which is preliminary data.</text>
</comment>
<evidence type="ECO:0000313" key="1">
    <source>
        <dbReference type="EMBL" id="TFC44363.1"/>
    </source>
</evidence>
<dbReference type="Proteomes" id="UP000297403">
    <property type="component" value="Unassembled WGS sequence"/>
</dbReference>
<organism evidence="1 2">
    <name type="scientific">Cryobacterium shii</name>
    <dbReference type="NCBI Taxonomy" id="1259235"/>
    <lineage>
        <taxon>Bacteria</taxon>
        <taxon>Bacillati</taxon>
        <taxon>Actinomycetota</taxon>
        <taxon>Actinomycetes</taxon>
        <taxon>Micrococcales</taxon>
        <taxon>Microbacteriaceae</taxon>
        <taxon>Cryobacterium</taxon>
    </lineage>
</organism>
<name>A0AAQ2C553_9MICO</name>
<proteinExistence type="predicted"/>
<protein>
    <submittedName>
        <fullName evidence="1">Uncharacterized protein</fullName>
    </submittedName>
</protein>
<dbReference type="RefSeq" id="WP_134368042.1">
    <property type="nucleotide sequence ID" value="NZ_SOFY01000064.1"/>
</dbReference>
<gene>
    <name evidence="1" type="ORF">E3O49_12005</name>
</gene>
<dbReference type="AlphaFoldDB" id="A0AAQ2C553"/>
<dbReference type="EMBL" id="SOFY01000064">
    <property type="protein sequence ID" value="TFC44363.1"/>
    <property type="molecule type" value="Genomic_DNA"/>
</dbReference>